<dbReference type="PANTHER" id="PTHR15853:SF0">
    <property type="entry name" value="THIOREDOXIN-RELATED TRANSMEMBRANE PROTEIN 2"/>
    <property type="match status" value="1"/>
</dbReference>
<accession>A0A8D8HHD1</accession>
<dbReference type="EMBL" id="HBUE01319226">
    <property type="protein sequence ID" value="CAG6587106.1"/>
    <property type="molecule type" value="Transcribed_RNA"/>
</dbReference>
<sequence>MSFKKDVILLIKPYYWVNILMSISYILAKRAPMICNYLWTYLFNQADQCELDGRETEILFFLLIVVMIRTRKTGSVTMINYLTSSFTYTKIANLGLWFYSDIRLGLIYGVLFILVALLLPEPTYSGPENVVYFRTENGLDEELEKDKNVNWLVTFYTVWNPACVNFAPIYSELSAEYNLPNLKFGKVDIGRFPSVGKKHHVSDSSFSRQLPTVILFRNGKESVRRPYADAKGKLVKFFFSADNFKAAFDLNNLYKECKDNPLKVPKAISAAEKKKKN</sequence>
<evidence type="ECO:0000256" key="2">
    <source>
        <dbReference type="ARBA" id="ARBA00022692"/>
    </source>
</evidence>
<reference evidence="8" key="1">
    <citation type="submission" date="2021-05" db="EMBL/GenBank/DDBJ databases">
        <authorList>
            <person name="Alioto T."/>
            <person name="Alioto T."/>
            <person name="Gomez Garrido J."/>
        </authorList>
    </citation>
    <scope>NUCLEOTIDE SEQUENCE</scope>
</reference>
<feature type="domain" description="Thioredoxin" evidence="7">
    <location>
        <begin position="113"/>
        <end position="263"/>
    </location>
</feature>
<protein>
    <submittedName>
        <fullName evidence="8">Thioredoxin-related transmembrane protein 2 homolog</fullName>
    </submittedName>
</protein>
<keyword evidence="4 6" id="KW-1133">Transmembrane helix</keyword>
<feature type="transmembrane region" description="Helical" evidence="6">
    <location>
        <begin position="94"/>
        <end position="119"/>
    </location>
</feature>
<dbReference type="AlphaFoldDB" id="A0A8D8HHD1"/>
<name>A0A8D8HHD1_CULPI</name>
<dbReference type="InterPro" id="IPR013766">
    <property type="entry name" value="Thioredoxin_domain"/>
</dbReference>
<keyword evidence="5 6" id="KW-0472">Membrane</keyword>
<dbReference type="GO" id="GO:0015036">
    <property type="term" value="F:disulfide oxidoreductase activity"/>
    <property type="evidence" value="ECO:0007669"/>
    <property type="project" value="TreeGrafter"/>
</dbReference>
<evidence type="ECO:0000256" key="4">
    <source>
        <dbReference type="ARBA" id="ARBA00022989"/>
    </source>
</evidence>
<dbReference type="EMBL" id="HBUE01212735">
    <property type="protein sequence ID" value="CAG6535139.1"/>
    <property type="molecule type" value="Transcribed_RNA"/>
</dbReference>
<evidence type="ECO:0000256" key="3">
    <source>
        <dbReference type="ARBA" id="ARBA00022729"/>
    </source>
</evidence>
<evidence type="ECO:0000256" key="6">
    <source>
        <dbReference type="SAM" id="Phobius"/>
    </source>
</evidence>
<dbReference type="InterPro" id="IPR036249">
    <property type="entry name" value="Thioredoxin-like_sf"/>
</dbReference>
<dbReference type="EMBL" id="HBUE01043394">
    <property type="protein sequence ID" value="CAG6461616.1"/>
    <property type="molecule type" value="Transcribed_RNA"/>
</dbReference>
<proteinExistence type="predicted"/>
<dbReference type="SUPFAM" id="SSF52833">
    <property type="entry name" value="Thioredoxin-like"/>
    <property type="match status" value="1"/>
</dbReference>
<dbReference type="PROSITE" id="PS51352">
    <property type="entry name" value="THIOREDOXIN_2"/>
    <property type="match status" value="1"/>
</dbReference>
<feature type="transmembrane region" description="Helical" evidence="6">
    <location>
        <begin position="7"/>
        <end position="28"/>
    </location>
</feature>
<evidence type="ECO:0000256" key="1">
    <source>
        <dbReference type="ARBA" id="ARBA00004479"/>
    </source>
</evidence>
<evidence type="ECO:0000256" key="5">
    <source>
        <dbReference type="ARBA" id="ARBA00023136"/>
    </source>
</evidence>
<dbReference type="Pfam" id="PF00085">
    <property type="entry name" value="Thioredoxin"/>
    <property type="match status" value="1"/>
</dbReference>
<organism evidence="8">
    <name type="scientific">Culex pipiens</name>
    <name type="common">House mosquito</name>
    <dbReference type="NCBI Taxonomy" id="7175"/>
    <lineage>
        <taxon>Eukaryota</taxon>
        <taxon>Metazoa</taxon>
        <taxon>Ecdysozoa</taxon>
        <taxon>Arthropoda</taxon>
        <taxon>Hexapoda</taxon>
        <taxon>Insecta</taxon>
        <taxon>Pterygota</taxon>
        <taxon>Neoptera</taxon>
        <taxon>Endopterygota</taxon>
        <taxon>Diptera</taxon>
        <taxon>Nematocera</taxon>
        <taxon>Culicoidea</taxon>
        <taxon>Culicidae</taxon>
        <taxon>Culicinae</taxon>
        <taxon>Culicini</taxon>
        <taxon>Culex</taxon>
        <taxon>Culex</taxon>
    </lineage>
</organism>
<comment type="subcellular location">
    <subcellularLocation>
        <location evidence="1">Membrane</location>
        <topology evidence="1">Single-pass type I membrane protein</topology>
    </subcellularLocation>
</comment>
<dbReference type="GO" id="GO:0016020">
    <property type="term" value="C:membrane"/>
    <property type="evidence" value="ECO:0007669"/>
    <property type="project" value="UniProtKB-SubCell"/>
</dbReference>
<evidence type="ECO:0000259" key="7">
    <source>
        <dbReference type="PROSITE" id="PS51352"/>
    </source>
</evidence>
<keyword evidence="2 6" id="KW-0812">Transmembrane</keyword>
<dbReference type="PANTHER" id="PTHR15853">
    <property type="entry name" value="THIOREDOXIN-RELATED"/>
    <property type="match status" value="1"/>
</dbReference>
<dbReference type="Gene3D" id="3.40.30.10">
    <property type="entry name" value="Glutaredoxin"/>
    <property type="match status" value="1"/>
</dbReference>
<keyword evidence="3" id="KW-0732">Signal</keyword>
<evidence type="ECO:0000313" key="8">
    <source>
        <dbReference type="EMBL" id="CAG6535139.1"/>
    </source>
</evidence>
<dbReference type="InterPro" id="IPR039101">
    <property type="entry name" value="TMX2"/>
</dbReference>
<dbReference type="CDD" id="cd02962">
    <property type="entry name" value="TMX2"/>
    <property type="match status" value="1"/>
</dbReference>
<dbReference type="InterPro" id="IPR037463">
    <property type="entry name" value="TMX2_thioredoxin_dom"/>
</dbReference>